<dbReference type="EMBL" id="AP025017">
    <property type="protein sequence ID" value="BDA64990.1"/>
    <property type="molecule type" value="Genomic_DNA"/>
</dbReference>
<evidence type="ECO:0000313" key="4">
    <source>
        <dbReference type="Proteomes" id="UP000824496"/>
    </source>
</evidence>
<evidence type="ECO:0000259" key="2">
    <source>
        <dbReference type="Pfam" id="PF13400"/>
    </source>
</evidence>
<keyword evidence="1" id="KW-0472">Membrane</keyword>
<proteinExistence type="predicted"/>
<evidence type="ECO:0000313" key="3">
    <source>
        <dbReference type="EMBL" id="BDA64990.1"/>
    </source>
</evidence>
<accession>A0ABM7UCR8</accession>
<keyword evidence="1" id="KW-0812">Transmembrane</keyword>
<gene>
    <name evidence="3" type="ORF">MANAM107_18240</name>
</gene>
<organism evidence="3 4">
    <name type="scientific">Actinomyces capricornis</name>
    <dbReference type="NCBI Taxonomy" id="2755559"/>
    <lineage>
        <taxon>Bacteria</taxon>
        <taxon>Bacillati</taxon>
        <taxon>Actinomycetota</taxon>
        <taxon>Actinomycetes</taxon>
        <taxon>Actinomycetales</taxon>
        <taxon>Actinomycetaceae</taxon>
        <taxon>Actinomyces</taxon>
    </lineage>
</organism>
<feature type="domain" description="Putative Flp pilus-assembly TadG-like N-terminal" evidence="2">
    <location>
        <begin position="20"/>
        <end position="66"/>
    </location>
</feature>
<dbReference type="InterPro" id="IPR028087">
    <property type="entry name" value="Tad_N"/>
</dbReference>
<evidence type="ECO:0000256" key="1">
    <source>
        <dbReference type="SAM" id="Phobius"/>
    </source>
</evidence>
<reference evidence="3 4" key="1">
    <citation type="submission" date="2021-08" db="EMBL/GenBank/DDBJ databases">
        <title>Whole genome sequence of novel Actinomyces species strain MAS-1.</title>
        <authorList>
            <person name="Saito M."/>
            <person name="Kuwahara N."/>
            <person name="Takizawa T."/>
            <person name="Gotouda H."/>
            <person name="Ochiai T."/>
        </authorList>
    </citation>
    <scope>NUCLEOTIDE SEQUENCE [LARGE SCALE GENOMIC DNA]</scope>
    <source>
        <strain evidence="3 4">MAS-1</strain>
    </source>
</reference>
<feature type="transmembrane region" description="Helical" evidence="1">
    <location>
        <begin position="21"/>
        <end position="39"/>
    </location>
</feature>
<sequence length="153" mass="16253">MRRRRQSPWLRMPSFTQERGSVSVFAIIIAAVLILVAGLCIEGGRVLTARASMTDDAEQAARAGAQHLADSSVRSGGDIVLDTSEAQAAARGYLVQTDHANDSEVVVTPKTVTVTIEHNVPTSMLRLVGLDSVHVTATGQARVAVGIYGEEDL</sequence>
<name>A0ABM7UCR8_9ACTO</name>
<protein>
    <recommendedName>
        <fullName evidence="2">Putative Flp pilus-assembly TadG-like N-terminal domain-containing protein</fullName>
    </recommendedName>
</protein>
<keyword evidence="4" id="KW-1185">Reference proteome</keyword>
<dbReference type="Pfam" id="PF13400">
    <property type="entry name" value="Tad"/>
    <property type="match status" value="1"/>
</dbReference>
<keyword evidence="1" id="KW-1133">Transmembrane helix</keyword>
<dbReference type="Proteomes" id="UP000824496">
    <property type="component" value="Chromosome"/>
</dbReference>